<dbReference type="EMBL" id="ML208263">
    <property type="protein sequence ID" value="TFK75383.1"/>
    <property type="molecule type" value="Genomic_DNA"/>
</dbReference>
<sequence>MPPKKSKKSTTKISHRTKPLTDYFQLKPAGPDSTNNTISNPSARLGHSPTRLQLPPSTLALCSQQTARLSPIPVDIQDAITLLPKSPRLAVAQTPDPTQPVQMAPFSSPVSLHGGKGVSKSSISSKRKSKPDSDTEMDPLDVLGAHSATQAPPSSLPTTIPLSSRENLMWNASQRKTSRYKKARLSPPLTASASEKGELVPTSHSSEREELLHPVPQRDVRSVIEHVDTWRKLASLPSPSSPKSTPDMQTIEVDIILPEAPDVSENPHTPVASSCPSTPILPFALTPPLTSSPDLLPRVPTPVTLDAASKAAQIIADIKARVYASAPSSPEPERPEFNEELDDDSDDELPSTFYNVKGKAPMTYPVDDAWNPMGPDCTMSSPVSSPVSSRASSPKRRRVQRSRAIPQRAPVVLTASTITASRRPKKIFSANPLDALLKEKRKADQLGRGESAFRRAESTLIDQTDDDMRWSDEELALATVEERKRVDDFLYSGLPEAEDISLDAQDRNRLLGDERSVAVGALLEHDKFVDDEDLLDGDLGVPLWLRDSADLMDVDSVSAVTDVPRDGHPIFQLLVDSVNRHAYDQAKTILDSGLLATLSVSQALVDILSTLALQPDQPALSTAAFCSLSELWSLHPSSAHGLDLHFLVTNLVSLGANPQVLLGHGVQVSHGPPRISDQRSRSDVLLNLAKLFTLSAKKYPLPLDDVPTTLILLLLVALDPSSSNELRVAIIAAITTICESFAPEGASMPSVESKFCSSVLAYCRHLHSKNQALLISFLTSGGNTPRRIASWIANSLLVERLEVQPAEYSRVPPLEGLRDILSSTTPGAFELNESTNYITMGYHVKLLAAAISDVEGYLELERENAVTKSPSTEKISQLSRITAAIDLLHDQIADTRAAHLDRSRTKAAMKAVGRRIYYQSMFVSRSRGRSKATLKDYFG</sequence>
<name>A0ACD3BAM9_9AGAR</name>
<keyword evidence="2" id="KW-1185">Reference proteome</keyword>
<evidence type="ECO:0000313" key="1">
    <source>
        <dbReference type="EMBL" id="TFK75383.1"/>
    </source>
</evidence>
<evidence type="ECO:0000313" key="2">
    <source>
        <dbReference type="Proteomes" id="UP000308600"/>
    </source>
</evidence>
<accession>A0ACD3BAM9</accession>
<organism evidence="1 2">
    <name type="scientific">Pluteus cervinus</name>
    <dbReference type="NCBI Taxonomy" id="181527"/>
    <lineage>
        <taxon>Eukaryota</taxon>
        <taxon>Fungi</taxon>
        <taxon>Dikarya</taxon>
        <taxon>Basidiomycota</taxon>
        <taxon>Agaricomycotina</taxon>
        <taxon>Agaricomycetes</taxon>
        <taxon>Agaricomycetidae</taxon>
        <taxon>Agaricales</taxon>
        <taxon>Pluteineae</taxon>
        <taxon>Pluteaceae</taxon>
        <taxon>Pluteus</taxon>
    </lineage>
</organism>
<dbReference type="Proteomes" id="UP000308600">
    <property type="component" value="Unassembled WGS sequence"/>
</dbReference>
<reference evidence="1 2" key="1">
    <citation type="journal article" date="2019" name="Nat. Ecol. Evol.">
        <title>Megaphylogeny resolves global patterns of mushroom evolution.</title>
        <authorList>
            <person name="Varga T."/>
            <person name="Krizsan K."/>
            <person name="Foldi C."/>
            <person name="Dima B."/>
            <person name="Sanchez-Garcia M."/>
            <person name="Sanchez-Ramirez S."/>
            <person name="Szollosi G.J."/>
            <person name="Szarkandi J.G."/>
            <person name="Papp V."/>
            <person name="Albert L."/>
            <person name="Andreopoulos W."/>
            <person name="Angelini C."/>
            <person name="Antonin V."/>
            <person name="Barry K.W."/>
            <person name="Bougher N.L."/>
            <person name="Buchanan P."/>
            <person name="Buyck B."/>
            <person name="Bense V."/>
            <person name="Catcheside P."/>
            <person name="Chovatia M."/>
            <person name="Cooper J."/>
            <person name="Damon W."/>
            <person name="Desjardin D."/>
            <person name="Finy P."/>
            <person name="Geml J."/>
            <person name="Haridas S."/>
            <person name="Hughes K."/>
            <person name="Justo A."/>
            <person name="Karasinski D."/>
            <person name="Kautmanova I."/>
            <person name="Kiss B."/>
            <person name="Kocsube S."/>
            <person name="Kotiranta H."/>
            <person name="LaButti K.M."/>
            <person name="Lechner B.E."/>
            <person name="Liimatainen K."/>
            <person name="Lipzen A."/>
            <person name="Lukacs Z."/>
            <person name="Mihaltcheva S."/>
            <person name="Morgado L.N."/>
            <person name="Niskanen T."/>
            <person name="Noordeloos M.E."/>
            <person name="Ohm R.A."/>
            <person name="Ortiz-Santana B."/>
            <person name="Ovrebo C."/>
            <person name="Racz N."/>
            <person name="Riley R."/>
            <person name="Savchenko A."/>
            <person name="Shiryaev A."/>
            <person name="Soop K."/>
            <person name="Spirin V."/>
            <person name="Szebenyi C."/>
            <person name="Tomsovsky M."/>
            <person name="Tulloss R.E."/>
            <person name="Uehling J."/>
            <person name="Grigoriev I.V."/>
            <person name="Vagvolgyi C."/>
            <person name="Papp T."/>
            <person name="Martin F.M."/>
            <person name="Miettinen O."/>
            <person name="Hibbett D.S."/>
            <person name="Nagy L.G."/>
        </authorList>
    </citation>
    <scope>NUCLEOTIDE SEQUENCE [LARGE SCALE GENOMIC DNA]</scope>
    <source>
        <strain evidence="1 2">NL-1719</strain>
    </source>
</reference>
<proteinExistence type="predicted"/>
<gene>
    <name evidence="1" type="ORF">BDN72DRAFT_874597</name>
</gene>
<protein>
    <submittedName>
        <fullName evidence="1">Uncharacterized protein</fullName>
    </submittedName>
</protein>